<dbReference type="OrthoDB" id="5950381at2759"/>
<accession>A0A8B7SUJ5</accession>
<dbReference type="InterPro" id="IPR054754">
    <property type="entry name" value="NudT16"/>
</dbReference>
<organism evidence="11 12">
    <name type="scientific">Hipposideros armiger</name>
    <name type="common">Great Himalayan leaf-nosed bat</name>
    <dbReference type="NCBI Taxonomy" id="186990"/>
    <lineage>
        <taxon>Eukaryota</taxon>
        <taxon>Metazoa</taxon>
        <taxon>Chordata</taxon>
        <taxon>Craniata</taxon>
        <taxon>Vertebrata</taxon>
        <taxon>Euteleostomi</taxon>
        <taxon>Mammalia</taxon>
        <taxon>Eutheria</taxon>
        <taxon>Laurasiatheria</taxon>
        <taxon>Chiroptera</taxon>
        <taxon>Yinpterochiroptera</taxon>
        <taxon>Rhinolophoidea</taxon>
        <taxon>Hipposideridae</taxon>
        <taxon>Hipposideros</taxon>
    </lineage>
</organism>
<evidence type="ECO:0000256" key="4">
    <source>
        <dbReference type="ARBA" id="ARBA00060150"/>
    </source>
</evidence>
<comment type="similarity">
    <text evidence="5">Belongs to the Nudix hydrolase family. TIRR subfamily.</text>
</comment>
<comment type="subunit">
    <text evidence="6">Homodimer. Interacts with TP53BP1 (via the Tudor-like domain); interaction is abolished following DNA damage and TP53BP1 phosphorylation by ATM. Interacts (via the cytoplasmic part) with SDC4. Interacts with TGFB1I1 and PXN.</text>
</comment>
<evidence type="ECO:0000256" key="9">
    <source>
        <dbReference type="ARBA" id="ARBA00079630"/>
    </source>
</evidence>
<dbReference type="PANTHER" id="PTHR31699:SF6">
    <property type="entry name" value="TUDOR-INTERACTING REPAIR REGULATOR PROTEIN"/>
    <property type="match status" value="1"/>
</dbReference>
<evidence type="ECO:0000313" key="12">
    <source>
        <dbReference type="RefSeq" id="XP_019515868.1"/>
    </source>
</evidence>
<dbReference type="PANTHER" id="PTHR31699">
    <property type="entry name" value="NUDIX T16 FAMILY MEMBER"/>
    <property type="match status" value="1"/>
</dbReference>
<proteinExistence type="inferred from homology"/>
<dbReference type="GO" id="GO:0030515">
    <property type="term" value="F:snoRNA binding"/>
    <property type="evidence" value="ECO:0007669"/>
    <property type="project" value="TreeGrafter"/>
</dbReference>
<dbReference type="Proteomes" id="UP000694851">
    <property type="component" value="Unplaced"/>
</dbReference>
<dbReference type="RefSeq" id="XP_019515869.1">
    <property type="nucleotide sequence ID" value="XM_019660324.1"/>
</dbReference>
<reference evidence="12 13" key="1">
    <citation type="submission" date="2025-04" db="UniProtKB">
        <authorList>
            <consortium name="RefSeq"/>
        </authorList>
    </citation>
    <scope>IDENTIFICATION</scope>
    <source>
        <tissue evidence="12 13">Muscle</tissue>
    </source>
</reference>
<dbReference type="Gene3D" id="3.90.79.10">
    <property type="entry name" value="Nucleoside Triphosphate Pyrophosphohydrolase"/>
    <property type="match status" value="1"/>
</dbReference>
<comment type="subcellular location">
    <subcellularLocation>
        <location evidence="1">Nucleus</location>
    </subcellularLocation>
</comment>
<dbReference type="KEGG" id="hai:109392132"/>
<evidence type="ECO:0000256" key="5">
    <source>
        <dbReference type="ARBA" id="ARBA00061347"/>
    </source>
</evidence>
<comment type="function">
    <text evidence="4">Key regulator of TP53BP1 required to stabilize TP53BP1 and regulate its recruitment to chromatin. In absence of DNA damage, interacts with the tandem Tudor-like domain of TP53BP1, masking the region that binds histone H4 dimethylated at 'Lys-20' (H4K20me2), thereby preventing TP53BP1 recruitment to chromatin and maintaining TP53BP1 localization to the nucleus. Following DNA damage, ATM-induced phosphorylation of TP53BP1 and subsequent recruitment of RIF1 leads to dissociate NUDT16L1/TIRR from TP53BP1, unmasking the tandem Tudor-like domain and allowing recruitment of TP53BP1 to DNA double strand breaks (DSBs). Binds U8 snoRNA.</text>
</comment>
<evidence type="ECO:0000256" key="2">
    <source>
        <dbReference type="ARBA" id="ARBA00022884"/>
    </source>
</evidence>
<dbReference type="RefSeq" id="XP_019515868.1">
    <property type="nucleotide sequence ID" value="XM_019660323.1"/>
</dbReference>
<evidence type="ECO:0000256" key="7">
    <source>
        <dbReference type="ARBA" id="ARBA00073440"/>
    </source>
</evidence>
<dbReference type="CDD" id="cd18869">
    <property type="entry name" value="NUDIX_U8_SnoRNA_DE_Nudt16"/>
    <property type="match status" value="1"/>
</dbReference>
<keyword evidence="2" id="KW-0694">RNA-binding</keyword>
<keyword evidence="3" id="KW-0539">Nucleus</keyword>
<sequence>MGRVPPQPVHTPFAPLNDASERRGGSRPGVRQRLVEGWAPGTRLLAYWLGAAGWLAHALKGRCSDRGGSAKMSAAVPELKQISRVEAMRLGPGWSHSCHAMLYAANPGQLFGRIPMRFSVLMQMRFDGLLGFPGGFVDRRFWSLEDGLNRVLGLGLGCLRLTEADYLSSHLTEGPHRVVAHLYARQLTLEQLHAVEISAVHSRDHGLEVLGLVRVPLYTQKDRVGGFPNFLSNAFISTAKYQLLFALKVLNMMPEEKLAEAVAAATEKQKKALEKLLPSSS</sequence>
<evidence type="ECO:0000256" key="1">
    <source>
        <dbReference type="ARBA" id="ARBA00004123"/>
    </source>
</evidence>
<keyword evidence="11" id="KW-1185">Reference proteome</keyword>
<protein>
    <recommendedName>
        <fullName evidence="7">Tudor-interacting repair regulator protein</fullName>
    </recommendedName>
    <alternativeName>
        <fullName evidence="9">NUDT16-like protein 1</fullName>
    </alternativeName>
    <alternativeName>
        <fullName evidence="8">Protein syndesmos</fullName>
    </alternativeName>
</protein>
<name>A0A8B7SUJ5_HIPAR</name>
<evidence type="ECO:0000256" key="8">
    <source>
        <dbReference type="ARBA" id="ARBA00076880"/>
    </source>
</evidence>
<evidence type="ECO:0000313" key="11">
    <source>
        <dbReference type="Proteomes" id="UP000694851"/>
    </source>
</evidence>
<feature type="region of interest" description="Disordered" evidence="10">
    <location>
        <begin position="1"/>
        <end position="30"/>
    </location>
</feature>
<dbReference type="GeneID" id="109392132"/>
<dbReference type="CTD" id="84309"/>
<dbReference type="AlphaFoldDB" id="A0A8B7SUJ5"/>
<dbReference type="InterPro" id="IPR015797">
    <property type="entry name" value="NUDIX_hydrolase-like_dom_sf"/>
</dbReference>
<evidence type="ECO:0000256" key="3">
    <source>
        <dbReference type="ARBA" id="ARBA00023242"/>
    </source>
</evidence>
<evidence type="ECO:0000256" key="6">
    <source>
        <dbReference type="ARBA" id="ARBA00064867"/>
    </source>
</evidence>
<dbReference type="Pfam" id="PF22327">
    <property type="entry name" value="Nudt16-like"/>
    <property type="match status" value="1"/>
</dbReference>
<gene>
    <name evidence="12 13" type="primary">NUDT16L1</name>
</gene>
<evidence type="ECO:0000313" key="13">
    <source>
        <dbReference type="RefSeq" id="XP_019515869.1"/>
    </source>
</evidence>
<evidence type="ECO:0000256" key="10">
    <source>
        <dbReference type="SAM" id="MobiDB-lite"/>
    </source>
</evidence>
<dbReference type="SUPFAM" id="SSF55811">
    <property type="entry name" value="Nudix"/>
    <property type="match status" value="1"/>
</dbReference>
<dbReference type="FunFam" id="3.90.79.10:FF:000038">
    <property type="entry name" value="Tudor-interacting repair regulator protein"/>
    <property type="match status" value="1"/>
</dbReference>
<dbReference type="GO" id="GO:0005634">
    <property type="term" value="C:nucleus"/>
    <property type="evidence" value="ECO:0007669"/>
    <property type="project" value="UniProtKB-SubCell"/>
</dbReference>